<evidence type="ECO:0000313" key="1">
    <source>
        <dbReference type="EMBL" id="PHJ95085.1"/>
    </source>
</evidence>
<organism evidence="1 2">
    <name type="scientific">Nostoc linckia z8</name>
    <dbReference type="NCBI Taxonomy" id="1628746"/>
    <lineage>
        <taxon>Bacteria</taxon>
        <taxon>Bacillati</taxon>
        <taxon>Cyanobacteriota</taxon>
        <taxon>Cyanophyceae</taxon>
        <taxon>Nostocales</taxon>
        <taxon>Nostocaceae</taxon>
        <taxon>Nostoc</taxon>
    </lineage>
</organism>
<dbReference type="AlphaFoldDB" id="A0A9Q5Z5X1"/>
<dbReference type="RefSeq" id="WP_099072040.1">
    <property type="nucleotide sequence ID" value="NZ_LAHD01000151.1"/>
</dbReference>
<dbReference type="GeneID" id="57098647"/>
<name>A0A9Q5Z5X1_NOSLI</name>
<proteinExistence type="predicted"/>
<accession>A0A9Q5Z5X1</accession>
<protein>
    <submittedName>
        <fullName evidence="1">Uncharacterized protein</fullName>
    </submittedName>
</protein>
<dbReference type="EMBL" id="LAHD01000151">
    <property type="protein sequence ID" value="PHJ95085.1"/>
    <property type="molecule type" value="Genomic_DNA"/>
</dbReference>
<comment type="caution">
    <text evidence="1">The sequence shown here is derived from an EMBL/GenBank/DDBJ whole genome shotgun (WGS) entry which is preliminary data.</text>
</comment>
<evidence type="ECO:0000313" key="2">
    <source>
        <dbReference type="Proteomes" id="UP000222310"/>
    </source>
</evidence>
<gene>
    <name evidence="1" type="ORF">VF08_32740</name>
</gene>
<dbReference type="Proteomes" id="UP000222310">
    <property type="component" value="Unassembled WGS sequence"/>
</dbReference>
<reference evidence="1 2" key="1">
    <citation type="submission" date="2015-02" db="EMBL/GenBank/DDBJ databases">
        <title>Nostoc linckia genome annotation.</title>
        <authorList>
            <person name="Zhou Z."/>
        </authorList>
    </citation>
    <scope>NUCLEOTIDE SEQUENCE [LARGE SCALE GENOMIC DNA]</scope>
    <source>
        <strain evidence="2">z8</strain>
    </source>
</reference>
<sequence length="59" mass="7208">MIYVNLNFSDSYKSIEDSELEEFLKIYQAKDHINIIQCWNEEGECTIFERDDDDNWFSY</sequence>